<name>A0ABR8Q9S0_9CELL</name>
<keyword evidence="3" id="KW-0804">Transcription</keyword>
<gene>
    <name evidence="6" type="ORF">H9657_02625</name>
</gene>
<dbReference type="Proteomes" id="UP000604241">
    <property type="component" value="Unassembled WGS sequence"/>
</dbReference>
<evidence type="ECO:0000313" key="7">
    <source>
        <dbReference type="Proteomes" id="UP000604241"/>
    </source>
</evidence>
<dbReference type="PANTHER" id="PTHR30055:SF238">
    <property type="entry name" value="MYCOFACTOCIN BIOSYNTHESIS TRANSCRIPTIONAL REGULATOR MFTR-RELATED"/>
    <property type="match status" value="1"/>
</dbReference>
<dbReference type="Pfam" id="PF00440">
    <property type="entry name" value="TetR_N"/>
    <property type="match status" value="1"/>
</dbReference>
<evidence type="ECO:0000256" key="2">
    <source>
        <dbReference type="ARBA" id="ARBA00023125"/>
    </source>
</evidence>
<keyword evidence="2 4" id="KW-0238">DNA-binding</keyword>
<evidence type="ECO:0000256" key="3">
    <source>
        <dbReference type="ARBA" id="ARBA00023163"/>
    </source>
</evidence>
<protein>
    <submittedName>
        <fullName evidence="6">TetR family transcriptional regulator</fullName>
    </submittedName>
</protein>
<dbReference type="SUPFAM" id="SSF46689">
    <property type="entry name" value="Homeodomain-like"/>
    <property type="match status" value="1"/>
</dbReference>
<organism evidence="6 7">
    <name type="scientific">Cellulomonas avistercoris</name>
    <dbReference type="NCBI Taxonomy" id="2762242"/>
    <lineage>
        <taxon>Bacteria</taxon>
        <taxon>Bacillati</taxon>
        <taxon>Actinomycetota</taxon>
        <taxon>Actinomycetes</taxon>
        <taxon>Micrococcales</taxon>
        <taxon>Cellulomonadaceae</taxon>
        <taxon>Cellulomonas</taxon>
    </lineage>
</organism>
<accession>A0ABR8Q9S0</accession>
<keyword evidence="7" id="KW-1185">Reference proteome</keyword>
<dbReference type="PANTHER" id="PTHR30055">
    <property type="entry name" value="HTH-TYPE TRANSCRIPTIONAL REGULATOR RUTR"/>
    <property type="match status" value="1"/>
</dbReference>
<dbReference type="Gene3D" id="1.10.357.10">
    <property type="entry name" value="Tetracycline Repressor, domain 2"/>
    <property type="match status" value="1"/>
</dbReference>
<feature type="domain" description="HTH tetR-type" evidence="5">
    <location>
        <begin position="17"/>
        <end position="77"/>
    </location>
</feature>
<dbReference type="InterPro" id="IPR050109">
    <property type="entry name" value="HTH-type_TetR-like_transc_reg"/>
</dbReference>
<dbReference type="PROSITE" id="PS50977">
    <property type="entry name" value="HTH_TETR_2"/>
    <property type="match status" value="1"/>
</dbReference>
<evidence type="ECO:0000313" key="6">
    <source>
        <dbReference type="EMBL" id="MBD7917173.1"/>
    </source>
</evidence>
<dbReference type="PRINTS" id="PR00455">
    <property type="entry name" value="HTHTETR"/>
</dbReference>
<feature type="DNA-binding region" description="H-T-H motif" evidence="4">
    <location>
        <begin position="40"/>
        <end position="59"/>
    </location>
</feature>
<reference evidence="6 7" key="1">
    <citation type="submission" date="2020-08" db="EMBL/GenBank/DDBJ databases">
        <title>A Genomic Blueprint of the Chicken Gut Microbiome.</title>
        <authorList>
            <person name="Gilroy R."/>
            <person name="Ravi A."/>
            <person name="Getino M."/>
            <person name="Pursley I."/>
            <person name="Horton D.L."/>
            <person name="Alikhan N.-F."/>
            <person name="Baker D."/>
            <person name="Gharbi K."/>
            <person name="Hall N."/>
            <person name="Watson M."/>
            <person name="Adriaenssens E.M."/>
            <person name="Foster-Nyarko E."/>
            <person name="Jarju S."/>
            <person name="Secka A."/>
            <person name="Antonio M."/>
            <person name="Oren A."/>
            <person name="Chaudhuri R."/>
            <person name="La Ragione R.M."/>
            <person name="Hildebrand F."/>
            <person name="Pallen M.J."/>
        </authorList>
    </citation>
    <scope>NUCLEOTIDE SEQUENCE [LARGE SCALE GENOMIC DNA]</scope>
    <source>
        <strain evidence="6 7">Sa3CUA2</strain>
    </source>
</reference>
<dbReference type="InterPro" id="IPR001647">
    <property type="entry name" value="HTH_TetR"/>
</dbReference>
<proteinExistence type="predicted"/>
<comment type="caution">
    <text evidence="6">The sequence shown here is derived from an EMBL/GenBank/DDBJ whole genome shotgun (WGS) entry which is preliminary data.</text>
</comment>
<dbReference type="Pfam" id="PF17754">
    <property type="entry name" value="TetR_C_14"/>
    <property type="match status" value="1"/>
</dbReference>
<dbReference type="RefSeq" id="WP_191780078.1">
    <property type="nucleotide sequence ID" value="NZ_JACSQV010000002.1"/>
</dbReference>
<keyword evidence="1" id="KW-0805">Transcription regulation</keyword>
<evidence type="ECO:0000256" key="1">
    <source>
        <dbReference type="ARBA" id="ARBA00023015"/>
    </source>
</evidence>
<dbReference type="InterPro" id="IPR041347">
    <property type="entry name" value="MftR_C"/>
</dbReference>
<dbReference type="EMBL" id="JACSQV010000002">
    <property type="protein sequence ID" value="MBD7917173.1"/>
    <property type="molecule type" value="Genomic_DNA"/>
</dbReference>
<evidence type="ECO:0000259" key="5">
    <source>
        <dbReference type="PROSITE" id="PS50977"/>
    </source>
</evidence>
<evidence type="ECO:0000256" key="4">
    <source>
        <dbReference type="PROSITE-ProRule" id="PRU00335"/>
    </source>
</evidence>
<sequence>MTAPEPPSPPGPGRPRATTHRAIRDAAMREFATHGYAATSVERIAQAAGIGRNTFFRYFPTKLDVLGDDYTANQEVVAQHLRDAPAGADALEQVIDAVRASIRYDDADREFYRLRLQVLAQDPTVPPAWARPLVSGWAELVASHVLASATDTGPRNRAVADAVGYGIRGALASVLEAWSQDELGLGAALDLLAATVREMFGPPVRTLAG</sequence>
<dbReference type="InterPro" id="IPR009057">
    <property type="entry name" value="Homeodomain-like_sf"/>
</dbReference>